<dbReference type="Proteomes" id="UP000006038">
    <property type="component" value="Chromosome 12"/>
</dbReference>
<keyword evidence="2" id="KW-1185">Reference proteome</keyword>
<sequence>MMVLSCFLVDGLTVPGSAHLMKFHTKISVTYFISFILTKLANLEIYFAQLYSLF</sequence>
<evidence type="ECO:0000313" key="2">
    <source>
        <dbReference type="Proteomes" id="UP000006038"/>
    </source>
</evidence>
<dbReference type="HOGENOM" id="CLU_3053567_0_0_1"/>
<evidence type="ECO:0000313" key="1">
    <source>
        <dbReference type="EnsemblPlants" id="OB12G22920.1"/>
    </source>
</evidence>
<reference evidence="1" key="1">
    <citation type="journal article" date="2013" name="Nat. Commun.">
        <title>Whole-genome sequencing of Oryza brachyantha reveals mechanisms underlying Oryza genome evolution.</title>
        <authorList>
            <person name="Chen J."/>
            <person name="Huang Q."/>
            <person name="Gao D."/>
            <person name="Wang J."/>
            <person name="Lang Y."/>
            <person name="Liu T."/>
            <person name="Li B."/>
            <person name="Bai Z."/>
            <person name="Luis Goicoechea J."/>
            <person name="Liang C."/>
            <person name="Chen C."/>
            <person name="Zhang W."/>
            <person name="Sun S."/>
            <person name="Liao Y."/>
            <person name="Zhang X."/>
            <person name="Yang L."/>
            <person name="Song C."/>
            <person name="Wang M."/>
            <person name="Shi J."/>
            <person name="Liu G."/>
            <person name="Liu J."/>
            <person name="Zhou H."/>
            <person name="Zhou W."/>
            <person name="Yu Q."/>
            <person name="An N."/>
            <person name="Chen Y."/>
            <person name="Cai Q."/>
            <person name="Wang B."/>
            <person name="Liu B."/>
            <person name="Min J."/>
            <person name="Huang Y."/>
            <person name="Wu H."/>
            <person name="Li Z."/>
            <person name="Zhang Y."/>
            <person name="Yin Y."/>
            <person name="Song W."/>
            <person name="Jiang J."/>
            <person name="Jackson S.A."/>
            <person name="Wing R.A."/>
            <person name="Wang J."/>
            <person name="Chen M."/>
        </authorList>
    </citation>
    <scope>NUCLEOTIDE SEQUENCE [LARGE SCALE GENOMIC DNA]</scope>
    <source>
        <strain evidence="1">cv. IRGC 101232</strain>
    </source>
</reference>
<protein>
    <submittedName>
        <fullName evidence="1">Uncharacterized protein</fullName>
    </submittedName>
</protein>
<dbReference type="EnsemblPlants" id="OB12G22920.1">
    <property type="protein sequence ID" value="OB12G22920.1"/>
    <property type="gene ID" value="OB12G22920"/>
</dbReference>
<reference evidence="1" key="2">
    <citation type="submission" date="2013-04" db="UniProtKB">
        <authorList>
            <consortium name="EnsemblPlants"/>
        </authorList>
    </citation>
    <scope>IDENTIFICATION</scope>
</reference>
<accession>J3NE84</accession>
<dbReference type="Gramene" id="OB12G22920.1">
    <property type="protein sequence ID" value="OB12G22920.1"/>
    <property type="gene ID" value="OB12G22920"/>
</dbReference>
<proteinExistence type="predicted"/>
<organism evidence="1">
    <name type="scientific">Oryza brachyantha</name>
    <name type="common">malo sina</name>
    <dbReference type="NCBI Taxonomy" id="4533"/>
    <lineage>
        <taxon>Eukaryota</taxon>
        <taxon>Viridiplantae</taxon>
        <taxon>Streptophyta</taxon>
        <taxon>Embryophyta</taxon>
        <taxon>Tracheophyta</taxon>
        <taxon>Spermatophyta</taxon>
        <taxon>Magnoliopsida</taxon>
        <taxon>Liliopsida</taxon>
        <taxon>Poales</taxon>
        <taxon>Poaceae</taxon>
        <taxon>BOP clade</taxon>
        <taxon>Oryzoideae</taxon>
        <taxon>Oryzeae</taxon>
        <taxon>Oryzinae</taxon>
        <taxon>Oryza</taxon>
    </lineage>
</organism>
<dbReference type="AlphaFoldDB" id="J3NE84"/>
<name>J3NE84_ORYBR</name>